<dbReference type="InterPro" id="IPR007110">
    <property type="entry name" value="Ig-like_dom"/>
</dbReference>
<dbReference type="InterPro" id="IPR050958">
    <property type="entry name" value="Cell_Adh-Cytoskel_Orgn"/>
</dbReference>
<dbReference type="AlphaFoldDB" id="A0AAV2HKN5"/>
<dbReference type="GO" id="GO:0005886">
    <property type="term" value="C:plasma membrane"/>
    <property type="evidence" value="ECO:0007669"/>
    <property type="project" value="TreeGrafter"/>
</dbReference>
<dbReference type="InterPro" id="IPR013098">
    <property type="entry name" value="Ig_I-set"/>
</dbReference>
<dbReference type="InterPro" id="IPR013106">
    <property type="entry name" value="Ig_V-set"/>
</dbReference>
<keyword evidence="1" id="KW-0732">Signal</keyword>
<dbReference type="GO" id="GO:0050808">
    <property type="term" value="P:synapse organization"/>
    <property type="evidence" value="ECO:0007669"/>
    <property type="project" value="TreeGrafter"/>
</dbReference>
<dbReference type="GO" id="GO:0008046">
    <property type="term" value="F:axon guidance receptor activity"/>
    <property type="evidence" value="ECO:0007669"/>
    <property type="project" value="TreeGrafter"/>
</dbReference>
<accession>A0AAV2HKN5</accession>
<dbReference type="InterPro" id="IPR013783">
    <property type="entry name" value="Ig-like_fold"/>
</dbReference>
<feature type="domain" description="Ig-like" evidence="2">
    <location>
        <begin position="236"/>
        <end position="338"/>
    </location>
</feature>
<dbReference type="SUPFAM" id="SSF48726">
    <property type="entry name" value="Immunoglobulin"/>
    <property type="match status" value="3"/>
</dbReference>
<organism evidence="3 4">
    <name type="scientific">Lymnaea stagnalis</name>
    <name type="common">Great pond snail</name>
    <name type="synonym">Helix stagnalis</name>
    <dbReference type="NCBI Taxonomy" id="6523"/>
    <lineage>
        <taxon>Eukaryota</taxon>
        <taxon>Metazoa</taxon>
        <taxon>Spiralia</taxon>
        <taxon>Lophotrochozoa</taxon>
        <taxon>Mollusca</taxon>
        <taxon>Gastropoda</taxon>
        <taxon>Heterobranchia</taxon>
        <taxon>Euthyneura</taxon>
        <taxon>Panpulmonata</taxon>
        <taxon>Hygrophila</taxon>
        <taxon>Lymnaeoidea</taxon>
        <taxon>Lymnaeidae</taxon>
        <taxon>Lymnaea</taxon>
    </lineage>
</organism>
<dbReference type="Pfam" id="PF07679">
    <property type="entry name" value="I-set"/>
    <property type="match status" value="1"/>
</dbReference>
<gene>
    <name evidence="3" type="ORF">GSLYS_00008007001</name>
</gene>
<dbReference type="SMART" id="SM00409">
    <property type="entry name" value="IG"/>
    <property type="match status" value="3"/>
</dbReference>
<sequence>MANTFLIFLSVSSIAFLSFVSCQDPEIVNDILPEIKRVGMTAMLNCTVARLGGNSVQWAFNGSGVEQVLSKNEDILVQNPRKGGVAAYKVLRLKQAGDRTTFVLVISRLRPEHSGVYQCTIAITNKGYEHWTKKNGYLTVLQPPIIRPGSTDSVKMIEKGGNTSITCDAFGVPFPNITWVRSDGKLLPNGKAMFRGRTLAIMSADVKFAGVYRCVADNNVKPPAESLTQVYVFQEPTVRVLQNSVGQFANGRLDAKLDCIVQGYPTPMVYWMIKNREERTVLTDSDKYETTKQATDTQNLLNGEQWYTLKIRYVQALDYRDYYCVGINSKGEGNATVNLFSTWDCQGPLCYSLDPSGRGGADISRLPPLITWLLVLHSVVPNLLY</sequence>
<dbReference type="EMBL" id="CAXITT010000159">
    <property type="protein sequence ID" value="CAL1534047.1"/>
    <property type="molecule type" value="Genomic_DNA"/>
</dbReference>
<dbReference type="GO" id="GO:0043025">
    <property type="term" value="C:neuronal cell body"/>
    <property type="evidence" value="ECO:0007669"/>
    <property type="project" value="TreeGrafter"/>
</dbReference>
<dbReference type="GO" id="GO:0007156">
    <property type="term" value="P:homophilic cell adhesion via plasma membrane adhesion molecules"/>
    <property type="evidence" value="ECO:0007669"/>
    <property type="project" value="TreeGrafter"/>
</dbReference>
<dbReference type="InterPro" id="IPR036179">
    <property type="entry name" value="Ig-like_dom_sf"/>
</dbReference>
<reference evidence="3 4" key="1">
    <citation type="submission" date="2024-04" db="EMBL/GenBank/DDBJ databases">
        <authorList>
            <consortium name="Genoscope - CEA"/>
            <person name="William W."/>
        </authorList>
    </citation>
    <scope>NUCLEOTIDE SEQUENCE [LARGE SCALE GENOMIC DNA]</scope>
</reference>
<name>A0AAV2HKN5_LYMST</name>
<feature type="domain" description="Ig-like" evidence="2">
    <location>
        <begin position="25"/>
        <end position="121"/>
    </location>
</feature>
<dbReference type="Pfam" id="PF13927">
    <property type="entry name" value="Ig_3"/>
    <property type="match status" value="1"/>
</dbReference>
<evidence type="ECO:0000313" key="4">
    <source>
        <dbReference type="Proteomes" id="UP001497497"/>
    </source>
</evidence>
<comment type="caution">
    <text evidence="3">The sequence shown here is derived from an EMBL/GenBank/DDBJ whole genome shotgun (WGS) entry which is preliminary data.</text>
</comment>
<dbReference type="PROSITE" id="PS50835">
    <property type="entry name" value="IG_LIKE"/>
    <property type="match status" value="3"/>
</dbReference>
<proteinExistence type="predicted"/>
<dbReference type="PANTHER" id="PTHR45080:SF33">
    <property type="entry name" value="IG-LIKE DOMAIN-CONTAINING PROTEIN"/>
    <property type="match status" value="1"/>
</dbReference>
<dbReference type="Gene3D" id="2.60.40.10">
    <property type="entry name" value="Immunoglobulins"/>
    <property type="match status" value="3"/>
</dbReference>
<protein>
    <recommendedName>
        <fullName evidence="2">Ig-like domain-containing protein</fullName>
    </recommendedName>
</protein>
<dbReference type="InterPro" id="IPR003598">
    <property type="entry name" value="Ig_sub2"/>
</dbReference>
<feature type="signal peptide" evidence="1">
    <location>
        <begin position="1"/>
        <end position="22"/>
    </location>
</feature>
<dbReference type="Proteomes" id="UP001497497">
    <property type="component" value="Unassembled WGS sequence"/>
</dbReference>
<feature type="chain" id="PRO_5043584481" description="Ig-like domain-containing protein" evidence="1">
    <location>
        <begin position="23"/>
        <end position="385"/>
    </location>
</feature>
<dbReference type="PANTHER" id="PTHR45080">
    <property type="entry name" value="CONTACTIN 5"/>
    <property type="match status" value="1"/>
</dbReference>
<evidence type="ECO:0000313" key="3">
    <source>
        <dbReference type="EMBL" id="CAL1534047.1"/>
    </source>
</evidence>
<keyword evidence="4" id="KW-1185">Reference proteome</keyword>
<evidence type="ECO:0000256" key="1">
    <source>
        <dbReference type="SAM" id="SignalP"/>
    </source>
</evidence>
<dbReference type="SMART" id="SM00408">
    <property type="entry name" value="IGc2"/>
    <property type="match status" value="2"/>
</dbReference>
<dbReference type="GO" id="GO:0030424">
    <property type="term" value="C:axon"/>
    <property type="evidence" value="ECO:0007669"/>
    <property type="project" value="TreeGrafter"/>
</dbReference>
<feature type="domain" description="Ig-like" evidence="2">
    <location>
        <begin position="143"/>
        <end position="228"/>
    </location>
</feature>
<evidence type="ECO:0000259" key="2">
    <source>
        <dbReference type="PROSITE" id="PS50835"/>
    </source>
</evidence>
<dbReference type="Pfam" id="PF07686">
    <property type="entry name" value="V-set"/>
    <property type="match status" value="1"/>
</dbReference>
<dbReference type="InterPro" id="IPR003599">
    <property type="entry name" value="Ig_sub"/>
</dbReference>